<feature type="repeat" description="ANK" evidence="3">
    <location>
        <begin position="732"/>
        <end position="757"/>
    </location>
</feature>
<dbReference type="PRINTS" id="PR01415">
    <property type="entry name" value="ANKYRIN"/>
</dbReference>
<feature type="compositionally biased region" description="Basic and acidic residues" evidence="4">
    <location>
        <begin position="982"/>
        <end position="1007"/>
    </location>
</feature>
<evidence type="ECO:0000256" key="4">
    <source>
        <dbReference type="SAM" id="MobiDB-lite"/>
    </source>
</evidence>
<dbReference type="PROSITE" id="PS50088">
    <property type="entry name" value="ANK_REPEAT"/>
    <property type="match status" value="7"/>
</dbReference>
<feature type="repeat" description="ANK" evidence="3">
    <location>
        <begin position="768"/>
        <end position="800"/>
    </location>
</feature>
<dbReference type="SMART" id="SM00248">
    <property type="entry name" value="ANK"/>
    <property type="match status" value="12"/>
</dbReference>
<organism evidence="5 6">
    <name type="scientific">Botrytis paeoniae</name>
    <dbReference type="NCBI Taxonomy" id="278948"/>
    <lineage>
        <taxon>Eukaryota</taxon>
        <taxon>Fungi</taxon>
        <taxon>Dikarya</taxon>
        <taxon>Ascomycota</taxon>
        <taxon>Pezizomycotina</taxon>
        <taxon>Leotiomycetes</taxon>
        <taxon>Helotiales</taxon>
        <taxon>Sclerotiniaceae</taxon>
        <taxon>Botrytis</taxon>
    </lineage>
</organism>
<feature type="repeat" description="ANK" evidence="3">
    <location>
        <begin position="686"/>
        <end position="731"/>
    </location>
</feature>
<gene>
    <name evidence="5" type="ORF">BPAE_0075g00290</name>
</gene>
<dbReference type="PANTHER" id="PTHR24123">
    <property type="entry name" value="ANKYRIN REPEAT-CONTAINING"/>
    <property type="match status" value="1"/>
</dbReference>
<evidence type="ECO:0000313" key="6">
    <source>
        <dbReference type="Proteomes" id="UP000297910"/>
    </source>
</evidence>
<dbReference type="Pfam" id="PF13637">
    <property type="entry name" value="Ank_4"/>
    <property type="match status" value="1"/>
</dbReference>
<evidence type="ECO:0000313" key="5">
    <source>
        <dbReference type="EMBL" id="TGO25674.1"/>
    </source>
</evidence>
<keyword evidence="6" id="KW-1185">Reference proteome</keyword>
<dbReference type="Gene3D" id="1.25.40.20">
    <property type="entry name" value="Ankyrin repeat-containing domain"/>
    <property type="match status" value="4"/>
</dbReference>
<evidence type="ECO:0000256" key="2">
    <source>
        <dbReference type="ARBA" id="ARBA00023043"/>
    </source>
</evidence>
<dbReference type="AlphaFoldDB" id="A0A4Z1FLG0"/>
<proteinExistence type="predicted"/>
<feature type="repeat" description="ANK" evidence="3">
    <location>
        <begin position="124"/>
        <end position="156"/>
    </location>
</feature>
<feature type="repeat" description="ANK" evidence="3">
    <location>
        <begin position="553"/>
        <end position="585"/>
    </location>
</feature>
<reference evidence="5 6" key="1">
    <citation type="submission" date="2017-12" db="EMBL/GenBank/DDBJ databases">
        <title>Comparative genomics of Botrytis spp.</title>
        <authorList>
            <person name="Valero-Jimenez C.A."/>
            <person name="Tapia P."/>
            <person name="Veloso J."/>
            <person name="Silva-Moreno E."/>
            <person name="Staats M."/>
            <person name="Valdes J.H."/>
            <person name="Van Kan J.A.L."/>
        </authorList>
    </citation>
    <scope>NUCLEOTIDE SEQUENCE [LARGE SCALE GENOMIC DNA]</scope>
    <source>
        <strain evidence="5 6">Bp0003</strain>
    </source>
</reference>
<name>A0A4Z1FLG0_9HELO</name>
<dbReference type="PANTHER" id="PTHR24123:SF141">
    <property type="entry name" value="ANKYRIN 2, ISOFORM U"/>
    <property type="match status" value="1"/>
</dbReference>
<dbReference type="InterPro" id="IPR036770">
    <property type="entry name" value="Ankyrin_rpt-contain_sf"/>
</dbReference>
<dbReference type="InterPro" id="IPR051165">
    <property type="entry name" value="Multifunctional_ANK_Repeat"/>
</dbReference>
<dbReference type="PROSITE" id="PS50297">
    <property type="entry name" value="ANK_REP_REGION"/>
    <property type="match status" value="6"/>
</dbReference>
<accession>A0A4Z1FLG0</accession>
<dbReference type="SUPFAM" id="SSF48403">
    <property type="entry name" value="Ankyrin repeat"/>
    <property type="match status" value="3"/>
</dbReference>
<comment type="caution">
    <text evidence="5">The sequence shown here is derived from an EMBL/GenBank/DDBJ whole genome shotgun (WGS) entry which is preliminary data.</text>
</comment>
<evidence type="ECO:0000256" key="3">
    <source>
        <dbReference type="PROSITE-ProRule" id="PRU00023"/>
    </source>
</evidence>
<evidence type="ECO:0000256" key="1">
    <source>
        <dbReference type="ARBA" id="ARBA00022737"/>
    </source>
</evidence>
<feature type="repeat" description="ANK" evidence="3">
    <location>
        <begin position="170"/>
        <end position="202"/>
    </location>
</feature>
<keyword evidence="1" id="KW-0677">Repeat</keyword>
<dbReference type="EMBL" id="PQXI01000075">
    <property type="protein sequence ID" value="TGO25674.1"/>
    <property type="molecule type" value="Genomic_DNA"/>
</dbReference>
<feature type="repeat" description="ANK" evidence="3">
    <location>
        <begin position="433"/>
        <end position="465"/>
    </location>
</feature>
<dbReference type="Proteomes" id="UP000297910">
    <property type="component" value="Unassembled WGS sequence"/>
</dbReference>
<feature type="region of interest" description="Disordered" evidence="4">
    <location>
        <begin position="979"/>
        <end position="1007"/>
    </location>
</feature>
<keyword evidence="2 3" id="KW-0040">ANK repeat</keyword>
<protein>
    <submittedName>
        <fullName evidence="5">Uncharacterized protein</fullName>
    </submittedName>
</protein>
<dbReference type="Pfam" id="PF12796">
    <property type="entry name" value="Ank_2"/>
    <property type="match status" value="3"/>
</dbReference>
<sequence length="1022" mass="113835">MELAIQALFGWDILLQHGALITDSCIEALEAELEHSFDFVTTFVQITRPRNVQALMIPRFMQFAQQFKRVDKPLVDSFFNLNADIESTSEMAALHTSIAFVQTHTVIQILKKKNLEINSYTKIDGSSALHRASKDGHLEIVKIFLNHGASLDLPTSIYGIDTRDTLLGLECVTSFHLAVASDRQDVAEFLEERGADIHKSDKHGLTPLHSAATQSTEIIKYLLQSPRQQRHSRVENTDIAGKIDSTESMRKDDSYGQYGEDKYSDEYSEEFGDSDEGYNDDDDNFYDFPVIKSDSSSQEVHTTYNDISTLLLLANKLNITALHLFFGGPKTDCDPRCKSFYIEIALFLLFAVSMDQLNKTLVRGRRLLQTTLERKDDQLTLALLDMGIDTVSLDEGTSPRTALEMLCIHGSRNNRVIRGIIMNHVDETTPNTDGSTMLHLACIYKQINVLEELLHAGWKINVPNRDEELFLNENGINDWRQEATMSFWGQFLPEISTMKSRDGSPPSSGTTQWISVAVERFWYNSTVFAAYGGKIRNVEVLLSRGADVSKSPSKTALLHLAAARGDEPTVRLLLQYGANIQARDYMGRTPTSVAFDLGNLLDPELELVQGGNFVSAAIEEAIRCRDLGTLKSLLKNGYSLEGSCYCGCSPLLVALTVAGKEISNFLAEAGASLDGVVVCPIPRPTAGFTPLHLAALYGDEQLLEKIIEIGQPNNVMTELLRFGADLDAQDKSGCTPLRLAALCGHSQAYDLLVSAGAISVSSDILLQDEGNLLAYACHFGNSEIIEILIVAGININLTNSEEWPAFFSAMSSQALTEEFQIKLLADVDNLYQTPRSGSLLTMLCSRSLLFATRELLRRVPKDKIYQYVNYIGIYGTALYCTAAKSREQNLKISELFIDHGAELEVIKPSHGTPLIGARTKCNKHDGTQMTAVEEARHHPEIVSLLKNFEEKGFEALNEPRPALLTNMVKVEQCLNRIVEEEEQRKDHEKDEKRNEEEKDGECCKKSGEDEACENNIFEKDNE</sequence>
<dbReference type="Pfam" id="PF00023">
    <property type="entry name" value="Ank"/>
    <property type="match status" value="1"/>
</dbReference>
<dbReference type="InterPro" id="IPR002110">
    <property type="entry name" value="Ankyrin_rpt"/>
</dbReference>